<feature type="region of interest" description="Disordered" evidence="3">
    <location>
        <begin position="702"/>
        <end position="822"/>
    </location>
</feature>
<dbReference type="Gene3D" id="2.30.29.30">
    <property type="entry name" value="Pleckstrin-homology domain (PH domain)/Phosphotyrosine-binding domain (PTB)"/>
    <property type="match status" value="1"/>
</dbReference>
<accession>A0A1V8TQL1</accession>
<reference evidence="7" key="1">
    <citation type="submission" date="2017-03" db="EMBL/GenBank/DDBJ databases">
        <title>Genomes of endolithic fungi from Antarctica.</title>
        <authorList>
            <person name="Coleine C."/>
            <person name="Masonjones S."/>
            <person name="Stajich J.E."/>
        </authorList>
    </citation>
    <scope>NUCLEOTIDE SEQUENCE [LARGE SCALE GENOMIC DNA]</scope>
    <source>
        <strain evidence="7">CCFEE 5527</strain>
    </source>
</reference>
<feature type="compositionally biased region" description="Basic and acidic residues" evidence="3">
    <location>
        <begin position="781"/>
        <end position="794"/>
    </location>
</feature>
<dbReference type="PANTHER" id="PTHR23318:SF0">
    <property type="entry name" value="SERINE_THREONINE-PROTEIN PHOSPHATASE 4 REGULATORY SUBUNIT 3"/>
    <property type="match status" value="1"/>
</dbReference>
<evidence type="ECO:0000259" key="4">
    <source>
        <dbReference type="Pfam" id="PF04802"/>
    </source>
</evidence>
<dbReference type="GO" id="GO:0072542">
    <property type="term" value="F:protein phosphatase activator activity"/>
    <property type="evidence" value="ECO:0007669"/>
    <property type="project" value="TreeGrafter"/>
</dbReference>
<sequence length="947" mass="107040">MAVPPSPMSQERKRVKVYELKNNDWYDRGTGFCSGQLQPQSPAENPEAHVVVLSEDEPERMLLETKITKDDGYQKQQDTLIVWTESNGVDMALSFQEAEGCSAIWEFVSDIQTRLAAFAPEGDLSDDLLDSGHILSLPEPALGRLEDVENIVRQASATPHGREALIKFILSPEQQYILKLAPLVEMAEDLESLSDLHRLCTIMKHLILLNDSSIIEFVVTDQAIMGVVGALEYDPDFPSHRANHRQYLSDPTKFKQVVEIKDEDVRRRIHCTYRLTYLKDVVLARILDDPTFSVLNSLIFYNQVDIINFLIRTEEFLGELFSIFNPAEPSQRRKKEAVLFIKDCCSVSKTIQAQSRAQLYHQFIGHGLWQVVEFALKHHDAAVRVAGTDILVSLIDHDPHIVRGQIFNASREDKTPLTDTLIELLLIETDLGVKSQMADAIKVLLDPATNQQPMDINRTQNGGFVAKQRGAGPHNTVPPQTDAFISRFYENAAMRLFQPLRELQFRQSMAGMSVHETSLYTHLVEILCFFMRQHNYKARAFIIEQHLHESVARLLECPQKYIKLTALKWFRITIGLQDEFHNRQMIAHRLFNSVLDIVYETMPRDNLLNSACLELFEFVRSHVKQLVVHIVEHHRERLAGLEFVPVFKGLIQKYDNIQEGLLTNGIDDSVSTIDGTPQRLTNGFHRFASGLKEVDADEEAYFANDDDPDADDDDENGLPTAANTRINMPNGASPARPLVPYSDDDEDAMDMLAASPDRKDDCSDPTPLDEQLLESPPQPEEAERDRGRDRRPVPLEHSPGRLQSPPEPMALKRRREEDEQEDEIGKLMGGVKRRNSSAASVSSTLRETTLSNDHGLSNGIHDVQASANGVLHTHTGPLLRRKGSLKTRNEGIVMKVKREEYAVKREPNVQSVYLDGGDDEEQHELLAKEAKHEECEEEKVDSGGGEG</sequence>
<name>A0A1V8TQL1_9PEZI</name>
<dbReference type="Proteomes" id="UP000192596">
    <property type="component" value="Unassembled WGS sequence"/>
</dbReference>
<dbReference type="SUPFAM" id="SSF48371">
    <property type="entry name" value="ARM repeat"/>
    <property type="match status" value="1"/>
</dbReference>
<evidence type="ECO:0000256" key="1">
    <source>
        <dbReference type="ARBA" id="ARBA00004123"/>
    </source>
</evidence>
<feature type="compositionally biased region" description="Acidic residues" evidence="3">
    <location>
        <begin position="702"/>
        <end position="716"/>
    </location>
</feature>
<gene>
    <name evidence="6" type="ORF">B0A48_01864</name>
</gene>
<feature type="domain" description="Serine/threonine-protein phosphatase 4 regulatory subunit 3-like central" evidence="4">
    <location>
        <begin position="148"/>
        <end position="655"/>
    </location>
</feature>
<evidence type="ECO:0000256" key="3">
    <source>
        <dbReference type="SAM" id="MobiDB-lite"/>
    </source>
</evidence>
<dbReference type="GO" id="GO:0006974">
    <property type="term" value="P:DNA damage response"/>
    <property type="evidence" value="ECO:0007669"/>
    <property type="project" value="TreeGrafter"/>
</dbReference>
<dbReference type="GO" id="GO:0030289">
    <property type="term" value="C:protein phosphatase 4 complex"/>
    <property type="evidence" value="ECO:0007669"/>
    <property type="project" value="TreeGrafter"/>
</dbReference>
<evidence type="ECO:0000313" key="7">
    <source>
        <dbReference type="Proteomes" id="UP000192596"/>
    </source>
</evidence>
<dbReference type="InterPro" id="IPR055236">
    <property type="entry name" value="EVH1_PP4R3"/>
</dbReference>
<evidence type="ECO:0000259" key="5">
    <source>
        <dbReference type="Pfam" id="PF22972"/>
    </source>
</evidence>
<organism evidence="6 7">
    <name type="scientific">Cryoendolithus antarcticus</name>
    <dbReference type="NCBI Taxonomy" id="1507870"/>
    <lineage>
        <taxon>Eukaryota</taxon>
        <taxon>Fungi</taxon>
        <taxon>Dikarya</taxon>
        <taxon>Ascomycota</taxon>
        <taxon>Pezizomycotina</taxon>
        <taxon>Dothideomycetes</taxon>
        <taxon>Dothideomycetidae</taxon>
        <taxon>Cladosporiales</taxon>
        <taxon>Cladosporiaceae</taxon>
        <taxon>Cryoendolithus</taxon>
    </lineage>
</organism>
<dbReference type="InterPro" id="IPR051137">
    <property type="entry name" value="PP4R3-like"/>
</dbReference>
<dbReference type="InterPro" id="IPR011993">
    <property type="entry name" value="PH-like_dom_sf"/>
</dbReference>
<dbReference type="InParanoid" id="A0A1V8TQL1"/>
<dbReference type="EMBL" id="NAJO01000003">
    <property type="protein sequence ID" value="OQO13635.1"/>
    <property type="molecule type" value="Genomic_DNA"/>
</dbReference>
<comment type="subcellular location">
    <subcellularLocation>
        <location evidence="1">Nucleus</location>
    </subcellularLocation>
</comment>
<dbReference type="GO" id="GO:0005654">
    <property type="term" value="C:nucleoplasm"/>
    <property type="evidence" value="ECO:0007669"/>
    <property type="project" value="TreeGrafter"/>
</dbReference>
<keyword evidence="2" id="KW-0539">Nucleus</keyword>
<comment type="caution">
    <text evidence="6">The sequence shown here is derived from an EMBL/GenBank/DDBJ whole genome shotgun (WGS) entry which is preliminary data.</text>
</comment>
<dbReference type="FunCoup" id="A0A1V8TQL1">
    <property type="interactions" value="1639"/>
</dbReference>
<protein>
    <submittedName>
        <fullName evidence="6">Uncharacterized protein</fullName>
    </submittedName>
</protein>
<dbReference type="InterPro" id="IPR016024">
    <property type="entry name" value="ARM-type_fold"/>
</dbReference>
<dbReference type="Pfam" id="PF04802">
    <property type="entry name" value="PP4R3"/>
    <property type="match status" value="1"/>
</dbReference>
<dbReference type="AlphaFoldDB" id="A0A1V8TQL1"/>
<evidence type="ECO:0000313" key="6">
    <source>
        <dbReference type="EMBL" id="OQO13635.1"/>
    </source>
</evidence>
<proteinExistence type="predicted"/>
<dbReference type="Pfam" id="PF22972">
    <property type="entry name" value="EVH1_PP4R3"/>
    <property type="match status" value="1"/>
</dbReference>
<dbReference type="PANTHER" id="PTHR23318">
    <property type="entry name" value="ATP SYNTHASE GAMMA-RELATED"/>
    <property type="match status" value="1"/>
</dbReference>
<feature type="domain" description="PP4R3 EVH1-like" evidence="5">
    <location>
        <begin position="12"/>
        <end position="115"/>
    </location>
</feature>
<evidence type="ECO:0000256" key="2">
    <source>
        <dbReference type="ARBA" id="ARBA00023242"/>
    </source>
</evidence>
<dbReference type="OrthoDB" id="27483at2759"/>
<keyword evidence="7" id="KW-1185">Reference proteome</keyword>
<dbReference type="SUPFAM" id="SSF50729">
    <property type="entry name" value="PH domain-like"/>
    <property type="match status" value="1"/>
</dbReference>
<dbReference type="InterPro" id="IPR006887">
    <property type="entry name" value="P4R3-like_central_dom"/>
</dbReference>
<dbReference type="STRING" id="1507870.A0A1V8TQL1"/>